<organism evidence="2 3">
    <name type="scientific">Rarobacter faecitabidus</name>
    <dbReference type="NCBI Taxonomy" id="13243"/>
    <lineage>
        <taxon>Bacteria</taxon>
        <taxon>Bacillati</taxon>
        <taxon>Actinomycetota</taxon>
        <taxon>Actinomycetes</taxon>
        <taxon>Micrococcales</taxon>
        <taxon>Rarobacteraceae</taxon>
        <taxon>Rarobacter</taxon>
    </lineage>
</organism>
<dbReference type="Proteomes" id="UP000315389">
    <property type="component" value="Unassembled WGS sequence"/>
</dbReference>
<evidence type="ECO:0000259" key="1">
    <source>
        <dbReference type="Pfam" id="PF13845"/>
    </source>
</evidence>
<keyword evidence="3" id="KW-1185">Reference proteome</keyword>
<dbReference type="RefSeq" id="WP_142122331.1">
    <property type="nucleotide sequence ID" value="NZ_BAAASV010000002.1"/>
</dbReference>
<dbReference type="OrthoDB" id="3628931at2"/>
<dbReference type="EMBL" id="VFOS01000006">
    <property type="protein sequence ID" value="TQL56665.1"/>
    <property type="molecule type" value="Genomic_DNA"/>
</dbReference>
<name>A0A542Z8M2_RARFA</name>
<reference evidence="2 3" key="1">
    <citation type="submission" date="2019-06" db="EMBL/GenBank/DDBJ databases">
        <title>Sequencing the genomes of 1000 actinobacteria strains.</title>
        <authorList>
            <person name="Klenk H.-P."/>
        </authorList>
    </citation>
    <scope>NUCLEOTIDE SEQUENCE [LARGE SCALE GENOMIC DNA]</scope>
    <source>
        <strain evidence="2 3">DSM 4813</strain>
    </source>
</reference>
<proteinExistence type="predicted"/>
<sequence length="164" mass="17329">MTILRMPARPGRMVALLAYGLVALILAGVLGVWATGVLLARENRLPVRVTHASHARADQLAPGHCLKTLPEDGTVGVVVVVPCDQAHKAQVIKVWELPGEAGARPSANSWQSEIDYNCNAGMLSDAPADLGFVVWIPTQSGWESGDRRAVCLAEATALTSSLLG</sequence>
<evidence type="ECO:0000313" key="2">
    <source>
        <dbReference type="EMBL" id="TQL56665.1"/>
    </source>
</evidence>
<gene>
    <name evidence="2" type="ORF">FB461_2388</name>
</gene>
<comment type="caution">
    <text evidence="2">The sequence shown here is derived from an EMBL/GenBank/DDBJ whole genome shotgun (WGS) entry which is preliminary data.</text>
</comment>
<dbReference type="Pfam" id="PF13845">
    <property type="entry name" value="Septum_form"/>
    <property type="match status" value="1"/>
</dbReference>
<evidence type="ECO:0000313" key="3">
    <source>
        <dbReference type="Proteomes" id="UP000315389"/>
    </source>
</evidence>
<dbReference type="InterPro" id="IPR026004">
    <property type="entry name" value="Septum_form"/>
</dbReference>
<accession>A0A542Z8M2</accession>
<protein>
    <submittedName>
        <fullName evidence="2">Putative regulator of septum formation</fullName>
    </submittedName>
</protein>
<feature type="domain" description="Septum formation-related" evidence="1">
    <location>
        <begin position="46"/>
        <end position="151"/>
    </location>
</feature>
<dbReference type="AlphaFoldDB" id="A0A542Z8M2"/>